<dbReference type="AlphaFoldDB" id="A0A544QML7"/>
<proteinExistence type="predicted"/>
<dbReference type="Pfam" id="PF23442">
    <property type="entry name" value="DUF7125"/>
    <property type="match status" value="1"/>
</dbReference>
<dbReference type="InterPro" id="IPR055549">
    <property type="entry name" value="DUF7125"/>
</dbReference>
<evidence type="ECO:0000256" key="2">
    <source>
        <dbReference type="ARBA" id="ARBA00022840"/>
    </source>
</evidence>
<dbReference type="PANTHER" id="PTHR43637">
    <property type="entry name" value="UPF0273 PROTEIN TM_0370"/>
    <property type="match status" value="1"/>
</dbReference>
<dbReference type="GO" id="GO:0005524">
    <property type="term" value="F:ATP binding"/>
    <property type="evidence" value="ECO:0007669"/>
    <property type="project" value="UniProtKB-KW"/>
</dbReference>
<evidence type="ECO:0000313" key="3">
    <source>
        <dbReference type="EMBL" id="TQQ80153.1"/>
    </source>
</evidence>
<keyword evidence="1" id="KW-0547">Nucleotide-binding</keyword>
<dbReference type="InterPro" id="IPR027417">
    <property type="entry name" value="P-loop_NTPase"/>
</dbReference>
<comment type="caution">
    <text evidence="3">The sequence shown here is derived from an EMBL/GenBank/DDBJ whole genome shotgun (WGS) entry which is preliminary data.</text>
</comment>
<dbReference type="Gene3D" id="3.40.50.300">
    <property type="entry name" value="P-loop containing nucleotide triphosphate hydrolases"/>
    <property type="match status" value="1"/>
</dbReference>
<keyword evidence="2" id="KW-0067">ATP-binding</keyword>
<name>A0A544QML7_9EURY</name>
<gene>
    <name evidence="3" type="ORF">EWF95_06560</name>
</gene>
<dbReference type="RefSeq" id="WP_142443276.1">
    <property type="nucleotide sequence ID" value="NZ_SESI01000002.1"/>
</dbReference>
<keyword evidence="4" id="KW-1185">Reference proteome</keyword>
<dbReference type="Proteomes" id="UP000315385">
    <property type="component" value="Unassembled WGS sequence"/>
</dbReference>
<evidence type="ECO:0000256" key="1">
    <source>
        <dbReference type="ARBA" id="ARBA00022741"/>
    </source>
</evidence>
<dbReference type="PANTHER" id="PTHR43637:SF2">
    <property type="entry name" value="PROTEIN GVPD 1"/>
    <property type="match status" value="1"/>
</dbReference>
<organism evidence="3 4">
    <name type="scientific">Halonotius roseus</name>
    <dbReference type="NCBI Taxonomy" id="2511997"/>
    <lineage>
        <taxon>Archaea</taxon>
        <taxon>Methanobacteriati</taxon>
        <taxon>Methanobacteriota</taxon>
        <taxon>Stenosarchaea group</taxon>
        <taxon>Halobacteria</taxon>
        <taxon>Halobacteriales</taxon>
        <taxon>Haloferacaceae</taxon>
        <taxon>Halonotius</taxon>
    </lineage>
</organism>
<accession>A0A544QML7</accession>
<sequence>MSVSNGFSTGIPLLDREIGGGLPPGSILLFIAPPASQSEQFLYRFSQPRETLYSTTVRSKHSIIDAITRTPQNIAEPTVEDHTDSPVTQIQKAVGRLKKESTLIVDTIDPLEENDPADYTYFLNDIQNEIANTESIVILHAMKSDVINKNRDLTKQMADVVFDLSQTQKNGKIITMLSIPKYRGGSIPAEPIKLDLTEGISIDPSRDIS</sequence>
<dbReference type="EMBL" id="SESI01000002">
    <property type="protein sequence ID" value="TQQ80153.1"/>
    <property type="molecule type" value="Genomic_DNA"/>
</dbReference>
<dbReference type="OrthoDB" id="49711at2157"/>
<reference evidence="3 4" key="1">
    <citation type="submission" date="2019-02" db="EMBL/GenBank/DDBJ databases">
        <title>Halonotius sp. a new haloqrchaeon isolated from saline water.</title>
        <authorList>
            <person name="Duran-Viseras A."/>
            <person name="Sanchez-Porro C."/>
            <person name="Ventosa A."/>
        </authorList>
    </citation>
    <scope>NUCLEOTIDE SEQUENCE [LARGE SCALE GENOMIC DNA]</scope>
    <source>
        <strain evidence="3 4">F9-27</strain>
    </source>
</reference>
<dbReference type="SUPFAM" id="SSF52540">
    <property type="entry name" value="P-loop containing nucleoside triphosphate hydrolases"/>
    <property type="match status" value="1"/>
</dbReference>
<protein>
    <submittedName>
        <fullName evidence="3">Transcriptional regulator</fullName>
    </submittedName>
</protein>
<evidence type="ECO:0000313" key="4">
    <source>
        <dbReference type="Proteomes" id="UP000315385"/>
    </source>
</evidence>